<dbReference type="InterPro" id="IPR016163">
    <property type="entry name" value="Ald_DH_C"/>
</dbReference>
<reference evidence="4 5" key="1">
    <citation type="journal article" date="2019" name="Int. J. Syst. Evol. Microbiol.">
        <title>The Global Catalogue of Microorganisms (GCM) 10K type strain sequencing project: providing services to taxonomists for standard genome sequencing and annotation.</title>
        <authorList>
            <consortium name="The Broad Institute Genomics Platform"/>
            <consortium name="The Broad Institute Genome Sequencing Center for Infectious Disease"/>
            <person name="Wu L."/>
            <person name="Ma J."/>
        </authorList>
    </citation>
    <scope>NUCLEOTIDE SEQUENCE [LARGE SCALE GENOMIC DNA]</scope>
    <source>
        <strain evidence="4 5">JCM 16014</strain>
    </source>
</reference>
<sequence length="473" mass="48015">MTYHTTLDGAVAAAAAAAGPYGSWSAARRRDLLHACADALEAARAELVDLARTETALTAERLDGEVTRTTGQLRLYGDHVAAGRHLSGRTSPGAAPGGADVWTVDVPLGPVAVFAASNFPFAFGVPGGDTASALAAGCPVVVKGHPAQPRLSRRIAEVLAGAVAGADAPDGTFGFLDAESAGGDPARLGIELVRHPAIKAVGFTGSFGGGRALMDAAAARPEPIPVYAEMGSVNPVFVLPDAIADEAGREKWATALAAAVTGSGGQLCTKPGVVFVPETDDGEALADLTMFRIADTAPIPMLTEGMAAAHRTWSAKTAEAGAPARGESAVPDGTEPDARAGYPFAVQITAKDFEGDYREEHFGPAAVLVRADPADYPALADSLEGQLTATVIADDASAADRAAARALLPSLVAKAGRVVWNGVPTGVAVVEAMQHGGPWPATSAGWSTSVGTEAIRRFTRPVALQGVPADLVG</sequence>
<evidence type="ECO:0000313" key="5">
    <source>
        <dbReference type="Proteomes" id="UP001500751"/>
    </source>
</evidence>
<organism evidence="4 5">
    <name type="scientific">Catenulispora yoronensis</name>
    <dbReference type="NCBI Taxonomy" id="450799"/>
    <lineage>
        <taxon>Bacteria</taxon>
        <taxon>Bacillati</taxon>
        <taxon>Actinomycetota</taxon>
        <taxon>Actinomycetes</taxon>
        <taxon>Catenulisporales</taxon>
        <taxon>Catenulisporaceae</taxon>
        <taxon>Catenulispora</taxon>
    </lineage>
</organism>
<dbReference type="InterPro" id="IPR050740">
    <property type="entry name" value="Aldehyde_DH_Superfamily"/>
</dbReference>
<keyword evidence="1" id="KW-0560">Oxidoreductase</keyword>
<dbReference type="EMBL" id="BAAAQN010000019">
    <property type="protein sequence ID" value="GAA2032666.1"/>
    <property type="molecule type" value="Genomic_DNA"/>
</dbReference>
<dbReference type="Gene3D" id="3.40.309.10">
    <property type="entry name" value="Aldehyde Dehydrogenase, Chain A, domain 2"/>
    <property type="match status" value="1"/>
</dbReference>
<evidence type="ECO:0000259" key="3">
    <source>
        <dbReference type="Pfam" id="PF00171"/>
    </source>
</evidence>
<dbReference type="Pfam" id="PF00171">
    <property type="entry name" value="Aldedh"/>
    <property type="match status" value="1"/>
</dbReference>
<keyword evidence="5" id="KW-1185">Reference proteome</keyword>
<dbReference type="InterPro" id="IPR015590">
    <property type="entry name" value="Aldehyde_DH_dom"/>
</dbReference>
<dbReference type="Gene3D" id="3.40.605.10">
    <property type="entry name" value="Aldehyde Dehydrogenase, Chain A, domain 1"/>
    <property type="match status" value="1"/>
</dbReference>
<dbReference type="PANTHER" id="PTHR43353">
    <property type="entry name" value="SUCCINATE-SEMIALDEHYDE DEHYDROGENASE, MITOCHONDRIAL"/>
    <property type="match status" value="1"/>
</dbReference>
<dbReference type="SUPFAM" id="SSF53720">
    <property type="entry name" value="ALDH-like"/>
    <property type="match status" value="1"/>
</dbReference>
<name>A0ABN2UA67_9ACTN</name>
<proteinExistence type="predicted"/>
<feature type="domain" description="Aldehyde dehydrogenase" evidence="3">
    <location>
        <begin position="6"/>
        <end position="459"/>
    </location>
</feature>
<dbReference type="PANTHER" id="PTHR43353:SF3">
    <property type="entry name" value="ALDEHYDE DEHYDROGENASE-RELATED"/>
    <property type="match status" value="1"/>
</dbReference>
<feature type="region of interest" description="Disordered" evidence="2">
    <location>
        <begin position="317"/>
        <end position="338"/>
    </location>
</feature>
<dbReference type="RefSeq" id="WP_344666778.1">
    <property type="nucleotide sequence ID" value="NZ_BAAAQN010000019.1"/>
</dbReference>
<accession>A0ABN2UA67</accession>
<evidence type="ECO:0000313" key="4">
    <source>
        <dbReference type="EMBL" id="GAA2032666.1"/>
    </source>
</evidence>
<protein>
    <submittedName>
        <fullName evidence="4">Aldehyde dehydrogenase (NADP(+))</fullName>
    </submittedName>
</protein>
<dbReference type="Proteomes" id="UP001500751">
    <property type="component" value="Unassembled WGS sequence"/>
</dbReference>
<evidence type="ECO:0000256" key="1">
    <source>
        <dbReference type="ARBA" id="ARBA00023002"/>
    </source>
</evidence>
<comment type="caution">
    <text evidence="4">The sequence shown here is derived from an EMBL/GenBank/DDBJ whole genome shotgun (WGS) entry which is preliminary data.</text>
</comment>
<dbReference type="InterPro" id="IPR016161">
    <property type="entry name" value="Ald_DH/histidinol_DH"/>
</dbReference>
<gene>
    <name evidence="4" type="ORF">GCM10009839_36100</name>
</gene>
<dbReference type="InterPro" id="IPR016162">
    <property type="entry name" value="Ald_DH_N"/>
</dbReference>
<evidence type="ECO:0000256" key="2">
    <source>
        <dbReference type="SAM" id="MobiDB-lite"/>
    </source>
</evidence>